<sequence length="1214" mass="132190">MAEELELEKKKKSWQGIQNALDSVFSGKADSLLGSIIKDFTPNETTGKAPGLSFGSIWKAIKFAVTHPIDTYNMIKLARSDPAIYQDPDFQKEVLGNQKLWDKVKKEADGLPAVGKMLDGFGVKEFSKDGILDQNGLKNIGAALKNEETLKDIKNIALNAISPNADYMKITSDGLGLLAKDPNMTQYLKGNGKAIGEYTTAKLTTVTQADVTRTLDNVIKNAKYSSAQTLLQGNSELKNQFTQIIANNLANPSVTQAFDTIPEFMKLTALQQESLKSLSEETSSKTQPFLQEAYGLDKTKAGALAGIVPILLDSPKDLKTVFDGFQAGNYTKMTTDLLSMVDRKPEIAEYFKGNRDIFVDVLNKTFENTPALKDLNLKGELYDIVPALLKHPKELTDIINIQNTGNYGEVGKKFIDLVQSDPEIKGYFTEKGGLLTQISTKAMGMEAYGIKDDEVGKIFERLMDKENAPKLQGVLESYQKGEWTKVITSTCDLIDKDPQFKQYMKDNKENLAKIVTAVIDKSPQLKSYTNGADVGHLASGILENPKVIKDLVESYEKYANSKGKIETVAAVASMGITGAKIAMQNAGAIYGAVTGWISGADSAKQNLVNGIVQQLSDTDRSNVTEPLKLNDFVKNSIANSNLNQENQAKVDTLVNRNILFDGVNIKGSIDAPLKLENLTIEGNSFVNSTIENTSFKNTVFTNVGFDGVKLKGVDFAGATIDATTLKSMLDSVKKGGIALDGVKIVGDLTGVDLSGVSLKGADLSKVTSMKDVNLKDTNLTDSKFPENRQLLTDTYNLDKAMVTVGAIAPETMKEQQNKVVDKAVEQIASVADTVGGEKMSAEQKTKLGVTIKELIQEGGAVGKYIQEGLSATPNDAINKNFPIKPKQISHVADYNGKTNNMMTILLANKDGDSKAISNAIAANVIADTVTTNLFQKGQNRGKDGLLIKEAMKQVVTKFTQENPGADLNKSLGTPEGQNLVGEISKELQSKTKYTTVGKVTGGIYLPPEALTEPLINKLKVQMNDSCGTTKLNEQELANIETMANKIGTNLFGTGVDGARKSDTKLIEQNLKDTFYQLKKENNGVDLSDTISQQTDKMVGKVDKGYITTARTELTELYYKNSTNTSAGMVTGGIYLDEAKIGKEDFREKVKQMVKDSVQPSIDQKVKISELAKQAMIQNPEIKGLIKPQNGDKPHHQEVPINQDLKNKRSSVVER</sequence>
<feature type="compositionally biased region" description="Basic and acidic residues" evidence="1">
    <location>
        <begin position="1204"/>
        <end position="1214"/>
    </location>
</feature>
<organism evidence="2 3">
    <name type="scientific">Candidatus Trichorickettsia mobilis</name>
    <dbReference type="NCBI Taxonomy" id="1346319"/>
    <lineage>
        <taxon>Bacteria</taxon>
        <taxon>Pseudomonadati</taxon>
        <taxon>Pseudomonadota</taxon>
        <taxon>Alphaproteobacteria</taxon>
        <taxon>Rickettsiales</taxon>
        <taxon>Rickettsiaceae</taxon>
        <taxon>Rickettsieae</taxon>
        <taxon>Candidatus Trichorickettsia</taxon>
    </lineage>
</organism>
<feature type="region of interest" description="Disordered" evidence="1">
    <location>
        <begin position="1181"/>
        <end position="1214"/>
    </location>
</feature>
<dbReference type="RefSeq" id="WP_323738347.1">
    <property type="nucleotide sequence ID" value="NZ_CP112932.1"/>
</dbReference>
<gene>
    <name evidence="2" type="ORF">Trichorick_00131</name>
</gene>
<dbReference type="Gene3D" id="2.160.20.80">
    <property type="entry name" value="E3 ubiquitin-protein ligase SopA"/>
    <property type="match status" value="1"/>
</dbReference>
<evidence type="ECO:0000256" key="1">
    <source>
        <dbReference type="SAM" id="MobiDB-lite"/>
    </source>
</evidence>
<dbReference type="SUPFAM" id="SSF141571">
    <property type="entry name" value="Pentapeptide repeat-like"/>
    <property type="match status" value="1"/>
</dbReference>
<dbReference type="InterPro" id="IPR001646">
    <property type="entry name" value="5peptide_repeat"/>
</dbReference>
<name>A0ABZ0UQD8_9RICK</name>
<evidence type="ECO:0000313" key="2">
    <source>
        <dbReference type="EMBL" id="WPY00259.1"/>
    </source>
</evidence>
<dbReference type="Pfam" id="PF00805">
    <property type="entry name" value="Pentapeptide"/>
    <property type="match status" value="1"/>
</dbReference>
<accession>A0ABZ0UQD8</accession>
<keyword evidence="3" id="KW-1185">Reference proteome</keyword>
<protein>
    <submittedName>
        <fullName evidence="2">Pentapeptide repeat-containing protein</fullName>
    </submittedName>
</protein>
<dbReference type="EMBL" id="CP112932">
    <property type="protein sequence ID" value="WPY00259.1"/>
    <property type="molecule type" value="Genomic_DNA"/>
</dbReference>
<proteinExistence type="predicted"/>
<reference evidence="2 3" key="1">
    <citation type="submission" date="2022-10" db="EMBL/GenBank/DDBJ databases">
        <title>Host association and intracellularity evolved multiple times independently in the Rickettsiales.</title>
        <authorList>
            <person name="Castelli M."/>
            <person name="Nardi T."/>
            <person name="Gammuto L."/>
            <person name="Bellinzona G."/>
            <person name="Sabaneyeva E."/>
            <person name="Potekhin A."/>
            <person name="Serra V."/>
            <person name="Petroni G."/>
            <person name="Sassera D."/>
        </authorList>
    </citation>
    <scope>NUCLEOTIDE SEQUENCE [LARGE SCALE GENOMIC DNA]</scope>
    <source>
        <strain evidence="2 3">Kr 154-4</strain>
    </source>
</reference>
<evidence type="ECO:0000313" key="3">
    <source>
        <dbReference type="Proteomes" id="UP001326613"/>
    </source>
</evidence>
<dbReference type="Proteomes" id="UP001326613">
    <property type="component" value="Chromosome"/>
</dbReference>